<feature type="compositionally biased region" description="Polar residues" evidence="1">
    <location>
        <begin position="252"/>
        <end position="261"/>
    </location>
</feature>
<dbReference type="AlphaFoldDB" id="D8QIS4"/>
<feature type="compositionally biased region" description="Gly residues" evidence="1">
    <location>
        <begin position="177"/>
        <end position="189"/>
    </location>
</feature>
<evidence type="ECO:0000313" key="3">
    <source>
        <dbReference type="EMBL" id="EFI92278.1"/>
    </source>
</evidence>
<dbReference type="GO" id="GO:0010494">
    <property type="term" value="C:cytoplasmic stress granule"/>
    <property type="evidence" value="ECO:0007669"/>
    <property type="project" value="TreeGrafter"/>
</dbReference>
<feature type="region of interest" description="Disordered" evidence="1">
    <location>
        <begin position="720"/>
        <end position="760"/>
    </location>
</feature>
<proteinExistence type="predicted"/>
<dbReference type="OMA" id="RMQMSAS"/>
<feature type="compositionally biased region" description="Low complexity" evidence="1">
    <location>
        <begin position="457"/>
        <end position="470"/>
    </location>
</feature>
<dbReference type="PANTHER" id="PTHR12854:SF7">
    <property type="entry name" value="ATAXIN-2 HOMOLOG"/>
    <property type="match status" value="1"/>
</dbReference>
<dbReference type="FunCoup" id="D8QIS4">
    <property type="interactions" value="77"/>
</dbReference>
<name>D8QIS4_SCHCM</name>
<dbReference type="SMART" id="SM01272">
    <property type="entry name" value="LsmAD"/>
    <property type="match status" value="1"/>
</dbReference>
<feature type="region of interest" description="Disordered" evidence="1">
    <location>
        <begin position="617"/>
        <end position="652"/>
    </location>
</feature>
<feature type="region of interest" description="Disordered" evidence="1">
    <location>
        <begin position="779"/>
        <end position="801"/>
    </location>
</feature>
<feature type="compositionally biased region" description="Low complexity" evidence="1">
    <location>
        <begin position="47"/>
        <end position="63"/>
    </location>
</feature>
<dbReference type="PANTHER" id="PTHR12854">
    <property type="entry name" value="ATAXIN 2-RELATED"/>
    <property type="match status" value="1"/>
</dbReference>
<dbReference type="Proteomes" id="UP000007431">
    <property type="component" value="Unassembled WGS sequence"/>
</dbReference>
<reference evidence="3 4" key="1">
    <citation type="journal article" date="2010" name="Nat. Biotechnol.">
        <title>Genome sequence of the model mushroom Schizophyllum commune.</title>
        <authorList>
            <person name="Ohm R.A."/>
            <person name="de Jong J.F."/>
            <person name="Lugones L.G."/>
            <person name="Aerts A."/>
            <person name="Kothe E."/>
            <person name="Stajich J.E."/>
            <person name="de Vries R.P."/>
            <person name="Record E."/>
            <person name="Levasseur A."/>
            <person name="Baker S.E."/>
            <person name="Bartholomew K.A."/>
            <person name="Coutinho P.M."/>
            <person name="Erdmann S."/>
            <person name="Fowler T.J."/>
            <person name="Gathman A.C."/>
            <person name="Lombard V."/>
            <person name="Henrissat B."/>
            <person name="Knabe N."/>
            <person name="Kuees U."/>
            <person name="Lilly W.W."/>
            <person name="Lindquist E."/>
            <person name="Lucas S."/>
            <person name="Magnuson J.K."/>
            <person name="Piumi F."/>
            <person name="Raudaskoski M."/>
            <person name="Salamov A."/>
            <person name="Schmutz J."/>
            <person name="Schwarze F.W.M.R."/>
            <person name="vanKuyk P.A."/>
            <person name="Horton J.S."/>
            <person name="Grigoriev I.V."/>
            <person name="Woesten H.A.B."/>
        </authorList>
    </citation>
    <scope>NUCLEOTIDE SEQUENCE [LARGE SCALE GENOMIC DNA]</scope>
    <source>
        <strain evidence="4">H4-8 / FGSC 9210</strain>
    </source>
</reference>
<feature type="compositionally biased region" description="Pro residues" evidence="1">
    <location>
        <begin position="536"/>
        <end position="548"/>
    </location>
</feature>
<feature type="compositionally biased region" description="Pro residues" evidence="1">
    <location>
        <begin position="720"/>
        <end position="739"/>
    </location>
</feature>
<feature type="region of interest" description="Disordered" evidence="1">
    <location>
        <begin position="152"/>
        <end position="208"/>
    </location>
</feature>
<protein>
    <submittedName>
        <fullName evidence="3">Expressed protein</fullName>
    </submittedName>
</protein>
<feature type="region of interest" description="Disordered" evidence="1">
    <location>
        <begin position="397"/>
        <end position="571"/>
    </location>
</feature>
<dbReference type="GeneID" id="9597060"/>
<dbReference type="InterPro" id="IPR009604">
    <property type="entry name" value="LsmAD_domain"/>
</dbReference>
<dbReference type="GO" id="GO:0003729">
    <property type="term" value="F:mRNA binding"/>
    <property type="evidence" value="ECO:0007669"/>
    <property type="project" value="TreeGrafter"/>
</dbReference>
<dbReference type="RefSeq" id="XP_003027181.1">
    <property type="nucleotide sequence ID" value="XM_003027135.1"/>
</dbReference>
<dbReference type="EMBL" id="GL377313">
    <property type="protein sequence ID" value="EFI92278.1"/>
    <property type="molecule type" value="Genomic_DNA"/>
</dbReference>
<accession>D8QIS4</accession>
<dbReference type="HOGENOM" id="CLU_017397_0_0_1"/>
<feature type="compositionally biased region" description="Pro residues" evidence="1">
    <location>
        <begin position="626"/>
        <end position="646"/>
    </location>
</feature>
<dbReference type="STRING" id="578458.D8QIS4"/>
<dbReference type="InterPro" id="IPR045117">
    <property type="entry name" value="ATXN2-like"/>
</dbReference>
<organism evidence="4">
    <name type="scientific">Schizophyllum commune (strain H4-8 / FGSC 9210)</name>
    <name type="common">Split gill fungus</name>
    <dbReference type="NCBI Taxonomy" id="578458"/>
    <lineage>
        <taxon>Eukaryota</taxon>
        <taxon>Fungi</taxon>
        <taxon>Dikarya</taxon>
        <taxon>Basidiomycota</taxon>
        <taxon>Agaricomycotina</taxon>
        <taxon>Agaricomycetes</taxon>
        <taxon>Agaricomycetidae</taxon>
        <taxon>Agaricales</taxon>
        <taxon>Schizophyllaceae</taxon>
        <taxon>Schizophyllum</taxon>
    </lineage>
</organism>
<evidence type="ECO:0000259" key="2">
    <source>
        <dbReference type="SMART" id="SM01272"/>
    </source>
</evidence>
<feature type="compositionally biased region" description="Basic and acidic residues" evidence="1">
    <location>
        <begin position="152"/>
        <end position="168"/>
    </location>
</feature>
<evidence type="ECO:0000256" key="1">
    <source>
        <dbReference type="SAM" id="MobiDB-lite"/>
    </source>
</evidence>
<dbReference type="KEGG" id="scm:SCHCO_02643304"/>
<dbReference type="Pfam" id="PF06741">
    <property type="entry name" value="LsmAD"/>
    <property type="match status" value="1"/>
</dbReference>
<feature type="region of interest" description="Disordered" evidence="1">
    <location>
        <begin position="251"/>
        <end position="335"/>
    </location>
</feature>
<dbReference type="GO" id="GO:0034063">
    <property type="term" value="P:stress granule assembly"/>
    <property type="evidence" value="ECO:0007669"/>
    <property type="project" value="TreeGrafter"/>
</dbReference>
<feature type="compositionally biased region" description="Polar residues" evidence="1">
    <location>
        <begin position="417"/>
        <end position="426"/>
    </location>
</feature>
<feature type="compositionally biased region" description="Basic and acidic residues" evidence="1">
    <location>
        <begin position="397"/>
        <end position="406"/>
    </location>
</feature>
<dbReference type="eggNOG" id="KOG2375">
    <property type="taxonomic scope" value="Eukaryota"/>
</dbReference>
<dbReference type="InParanoid" id="D8QIS4"/>
<sequence>MATTARPLKPGKKAPGPEPARRTPAWTGARASPTFSPSGTPRPPSAAPTAANPNAPAATNGSAKPEDSVLRPLTGLIGTTITLQTKTGAHYEGVVMSTSGEGDTTGVTLKDVKDINHPGGALKDQQFVASTNIDKWSSGPAIVASAPDTFRTDTDISAKKGPGRERELQAWQPSSDGGSGGGIGGGSGPSGDELTFGPGASGNTSWDQFATNEKLFGVKTDFDENIYTTKLDRSGPNFKEREREAQRIANEIQGTASSNPHINEERNLVDDSGVNEEDRYGAVVRGPNAYVPPGARKAGDGPAPKAEVPKVSVNGPDGKAAQPASPAPAANKPAAEAAFREFVQGEKQRLTLKRQAIVKSEMDKKMAELIKFSQSFKLNKPIPEDLVNILAKDEEKQKAIKEKAQKDAAAANARSIGPSSTATQTAAPGVPRSVLPPPSNKLKSTTVSPKERPLAAPPASASNTKTTAAKPSDKPRLSASGKPLVPMVIQPIPPFKGPKSRPVSQQPTPSSAQAPLSPNGINKLNVNASSFKPGPKGSPAPSPSPVAPTPNGAPAGKPKPEAPNPFFGTRPLRKLPAVHLKDDFNPFKSGKVMDNAREVAPAWPYSGKRFMLMFPMPQQQQQQQQPPQPSPHMVQPVPPPMPPPTYEDPDANQQAQARGYVYAYPPYAYPGQMMQPMMPPPGPPGAYMPGPYMQPMPYPPGMPPNGQYVAMYPPGMQMPPPQGYMQPPPHPGYPQPPNGAGPRQSMPATPIPPHAHPSYYHQSPQLAHAVPYPMMMPPPPNVPHQGYEGAPAPPVQMGGHA</sequence>
<feature type="region of interest" description="Disordered" evidence="1">
    <location>
        <begin position="1"/>
        <end position="69"/>
    </location>
</feature>
<gene>
    <name evidence="3" type="ORF">SCHCODRAFT_79509</name>
</gene>
<dbReference type="OrthoDB" id="2275718at2759"/>
<feature type="compositionally biased region" description="Low complexity" evidence="1">
    <location>
        <begin position="320"/>
        <end position="335"/>
    </location>
</feature>
<feature type="compositionally biased region" description="Polar residues" evidence="1">
    <location>
        <begin position="502"/>
        <end position="528"/>
    </location>
</feature>
<dbReference type="VEuPathDB" id="FungiDB:SCHCODRAFT_02643304"/>
<evidence type="ECO:0000313" key="4">
    <source>
        <dbReference type="Proteomes" id="UP000007431"/>
    </source>
</evidence>
<feature type="domain" description="LsmAD" evidence="2">
    <location>
        <begin position="216"/>
        <end position="286"/>
    </location>
</feature>
<keyword evidence="4" id="KW-1185">Reference proteome</keyword>